<comment type="caution">
    <text evidence="2">The sequence shown here is derived from an EMBL/GenBank/DDBJ whole genome shotgun (WGS) entry which is preliminary data.</text>
</comment>
<keyword evidence="1" id="KW-1133">Transmembrane helix</keyword>
<reference evidence="2 3" key="1">
    <citation type="submission" date="2022-11" db="EMBL/GenBank/DDBJ databases">
        <title>Anaerobic phenanthrene biodegradation by a DNRA strain PheN6.</title>
        <authorList>
            <person name="Zhang Z."/>
        </authorList>
    </citation>
    <scope>NUCLEOTIDE SEQUENCE [LARGE SCALE GENOMIC DNA]</scope>
    <source>
        <strain evidence="2 3">PheN6</strain>
    </source>
</reference>
<dbReference type="RefSeq" id="WP_272461210.1">
    <property type="nucleotide sequence ID" value="NZ_JAPFQL010000014.1"/>
</dbReference>
<feature type="transmembrane region" description="Helical" evidence="1">
    <location>
        <begin position="12"/>
        <end position="33"/>
    </location>
</feature>
<evidence type="ECO:0000313" key="2">
    <source>
        <dbReference type="EMBL" id="MDC5696634.1"/>
    </source>
</evidence>
<dbReference type="Proteomes" id="UP001150259">
    <property type="component" value="Unassembled WGS sequence"/>
</dbReference>
<organism evidence="2 3">
    <name type="scientific">Intrasporangium calvum</name>
    <dbReference type="NCBI Taxonomy" id="53358"/>
    <lineage>
        <taxon>Bacteria</taxon>
        <taxon>Bacillati</taxon>
        <taxon>Actinomycetota</taxon>
        <taxon>Actinomycetes</taxon>
        <taxon>Micrococcales</taxon>
        <taxon>Intrasporangiaceae</taxon>
        <taxon>Intrasporangium</taxon>
    </lineage>
</organism>
<sequence length="96" mass="10335">MHSSVTRTTIVWFVVAALAGAGAVFLHLFRSAFGGGSNAVPLAIAAYAVTAVAVIAVYRGVMTAAAEQDRARRNAEQEREIADRLARWEGLRPRDH</sequence>
<evidence type="ECO:0000256" key="1">
    <source>
        <dbReference type="SAM" id="Phobius"/>
    </source>
</evidence>
<keyword evidence="1" id="KW-0472">Membrane</keyword>
<accession>A0ABT5GEK0</accession>
<evidence type="ECO:0000313" key="3">
    <source>
        <dbReference type="Proteomes" id="UP001150259"/>
    </source>
</evidence>
<keyword evidence="1" id="KW-0812">Transmembrane</keyword>
<keyword evidence="3" id="KW-1185">Reference proteome</keyword>
<proteinExistence type="predicted"/>
<dbReference type="EMBL" id="JAPFQL010000014">
    <property type="protein sequence ID" value="MDC5696634.1"/>
    <property type="molecule type" value="Genomic_DNA"/>
</dbReference>
<feature type="transmembrane region" description="Helical" evidence="1">
    <location>
        <begin position="39"/>
        <end position="58"/>
    </location>
</feature>
<name>A0ABT5GEK0_9MICO</name>
<gene>
    <name evidence="2" type="ORF">OO014_05145</name>
</gene>
<protein>
    <submittedName>
        <fullName evidence="2">Uncharacterized protein</fullName>
    </submittedName>
</protein>